<dbReference type="PANTHER" id="PTHR43065:SF46">
    <property type="entry name" value="C4-DICARBOXYLATE TRANSPORT SENSOR PROTEIN DCTB"/>
    <property type="match status" value="1"/>
</dbReference>
<dbReference type="Gene3D" id="1.10.287.130">
    <property type="match status" value="1"/>
</dbReference>
<evidence type="ECO:0000256" key="2">
    <source>
        <dbReference type="ARBA" id="ARBA00022741"/>
    </source>
</evidence>
<dbReference type="RefSeq" id="WP_147155276.1">
    <property type="nucleotide sequence ID" value="NZ_BKAJ01000143.1"/>
</dbReference>
<evidence type="ECO:0000256" key="4">
    <source>
        <dbReference type="ARBA" id="ARBA00022840"/>
    </source>
</evidence>
<dbReference type="EMBL" id="BKAJ01000143">
    <property type="protein sequence ID" value="GEP59904.1"/>
    <property type="molecule type" value="Genomic_DNA"/>
</dbReference>
<dbReference type="GO" id="GO:0016301">
    <property type="term" value="F:kinase activity"/>
    <property type="evidence" value="ECO:0007669"/>
    <property type="project" value="UniProtKB-KW"/>
</dbReference>
<dbReference type="Gene3D" id="3.30.450.20">
    <property type="entry name" value="PAS domain"/>
    <property type="match status" value="1"/>
</dbReference>
<dbReference type="InterPro" id="IPR013656">
    <property type="entry name" value="PAS_4"/>
</dbReference>
<evidence type="ECO:0000256" key="6">
    <source>
        <dbReference type="SAM" id="MobiDB-lite"/>
    </source>
</evidence>
<dbReference type="InterPro" id="IPR035965">
    <property type="entry name" value="PAS-like_dom_sf"/>
</dbReference>
<comment type="caution">
    <text evidence="8">The sequence shown here is derived from an EMBL/GenBank/DDBJ whole genome shotgun (WGS) entry which is preliminary data.</text>
</comment>
<dbReference type="InterPro" id="IPR000700">
    <property type="entry name" value="PAS-assoc_C"/>
</dbReference>
<feature type="domain" description="PAC" evidence="7">
    <location>
        <begin position="81"/>
        <end position="133"/>
    </location>
</feature>
<keyword evidence="5" id="KW-0902">Two-component regulatory system</keyword>
<dbReference type="PROSITE" id="PS50113">
    <property type="entry name" value="PAC"/>
    <property type="match status" value="1"/>
</dbReference>
<evidence type="ECO:0000256" key="3">
    <source>
        <dbReference type="ARBA" id="ARBA00022777"/>
    </source>
</evidence>
<keyword evidence="2" id="KW-0547">Nucleotide-binding</keyword>
<feature type="region of interest" description="Disordered" evidence="6">
    <location>
        <begin position="169"/>
        <end position="193"/>
    </location>
</feature>
<dbReference type="NCBIfam" id="TIGR00229">
    <property type="entry name" value="sensory_box"/>
    <property type="match status" value="1"/>
</dbReference>
<keyword evidence="9" id="KW-1185">Reference proteome</keyword>
<reference evidence="8 9" key="1">
    <citation type="submission" date="2019-07" db="EMBL/GenBank/DDBJ databases">
        <title>Whole genome shotgun sequence of Reyranella soli NBRC 108950.</title>
        <authorList>
            <person name="Hosoyama A."/>
            <person name="Uohara A."/>
            <person name="Ohji S."/>
            <person name="Ichikawa N."/>
        </authorList>
    </citation>
    <scope>NUCLEOTIDE SEQUENCE [LARGE SCALE GENOMIC DNA]</scope>
    <source>
        <strain evidence="8 9">NBRC 108950</strain>
    </source>
</reference>
<protein>
    <recommendedName>
        <fullName evidence="7">PAC domain-containing protein</fullName>
    </recommendedName>
</protein>
<sequence length="193" mass="21288">MDWFSKSLIEALPAAVYVCDSNAVIVAFNHRASELWGRTPRIGDSDERFCGAHKLFNPDGTRLPHNETPMEWVLRTGKPAHDQEVIIERQDGSRVTVLVNIAPVLDDSGIQIGAVNCFQDLTTQKRAEQERVVLLDELRQGQKLKAMGQLMGGVAHDFNNLLTPIIRQPRSAQSPSLGRRGRASAHRSSAAVG</sequence>
<name>A0A512NLS9_9HYPH</name>
<dbReference type="Pfam" id="PF08448">
    <property type="entry name" value="PAS_4"/>
    <property type="match status" value="1"/>
</dbReference>
<evidence type="ECO:0000313" key="9">
    <source>
        <dbReference type="Proteomes" id="UP000321058"/>
    </source>
</evidence>
<proteinExistence type="predicted"/>
<dbReference type="OrthoDB" id="9793210at2"/>
<evidence type="ECO:0000256" key="5">
    <source>
        <dbReference type="ARBA" id="ARBA00023012"/>
    </source>
</evidence>
<dbReference type="AlphaFoldDB" id="A0A512NLS9"/>
<keyword evidence="4" id="KW-0067">ATP-binding</keyword>
<dbReference type="GO" id="GO:0005524">
    <property type="term" value="F:ATP binding"/>
    <property type="evidence" value="ECO:0007669"/>
    <property type="project" value="UniProtKB-KW"/>
</dbReference>
<keyword evidence="3" id="KW-0418">Kinase</keyword>
<evidence type="ECO:0000259" key="7">
    <source>
        <dbReference type="PROSITE" id="PS50113"/>
    </source>
</evidence>
<dbReference type="GO" id="GO:0000160">
    <property type="term" value="P:phosphorelay signal transduction system"/>
    <property type="evidence" value="ECO:0007669"/>
    <property type="project" value="UniProtKB-KW"/>
</dbReference>
<dbReference type="PANTHER" id="PTHR43065">
    <property type="entry name" value="SENSOR HISTIDINE KINASE"/>
    <property type="match status" value="1"/>
</dbReference>
<accession>A0A512NLS9</accession>
<dbReference type="SUPFAM" id="SSF55785">
    <property type="entry name" value="PYP-like sensor domain (PAS domain)"/>
    <property type="match status" value="1"/>
</dbReference>
<evidence type="ECO:0000313" key="8">
    <source>
        <dbReference type="EMBL" id="GEP59904.1"/>
    </source>
</evidence>
<keyword evidence="1" id="KW-0808">Transferase</keyword>
<dbReference type="InterPro" id="IPR000014">
    <property type="entry name" value="PAS"/>
</dbReference>
<organism evidence="8 9">
    <name type="scientific">Reyranella soli</name>
    <dbReference type="NCBI Taxonomy" id="1230389"/>
    <lineage>
        <taxon>Bacteria</taxon>
        <taxon>Pseudomonadati</taxon>
        <taxon>Pseudomonadota</taxon>
        <taxon>Alphaproteobacteria</taxon>
        <taxon>Hyphomicrobiales</taxon>
        <taxon>Reyranellaceae</taxon>
        <taxon>Reyranella</taxon>
    </lineage>
</organism>
<dbReference type="CDD" id="cd00130">
    <property type="entry name" value="PAS"/>
    <property type="match status" value="1"/>
</dbReference>
<gene>
    <name evidence="8" type="ORF">RSO01_70700</name>
</gene>
<dbReference type="Proteomes" id="UP000321058">
    <property type="component" value="Unassembled WGS sequence"/>
</dbReference>
<evidence type="ECO:0000256" key="1">
    <source>
        <dbReference type="ARBA" id="ARBA00022679"/>
    </source>
</evidence>